<feature type="compositionally biased region" description="Basic and acidic residues" evidence="1">
    <location>
        <begin position="180"/>
        <end position="230"/>
    </location>
</feature>
<dbReference type="Proteomes" id="UP000006038">
    <property type="component" value="Chromosome 6"/>
</dbReference>
<dbReference type="AlphaFoldDB" id="J3MDM6"/>
<keyword evidence="2" id="KW-1133">Transmembrane helix</keyword>
<dbReference type="EnsemblPlants" id="OB06G21200.1">
    <property type="protein sequence ID" value="OB06G21200.1"/>
    <property type="gene ID" value="OB06G21200"/>
</dbReference>
<proteinExistence type="predicted"/>
<evidence type="ECO:0000313" key="3">
    <source>
        <dbReference type="EnsemblPlants" id="OB06G21200.1"/>
    </source>
</evidence>
<organism evidence="3">
    <name type="scientific">Oryza brachyantha</name>
    <name type="common">malo sina</name>
    <dbReference type="NCBI Taxonomy" id="4533"/>
    <lineage>
        <taxon>Eukaryota</taxon>
        <taxon>Viridiplantae</taxon>
        <taxon>Streptophyta</taxon>
        <taxon>Embryophyta</taxon>
        <taxon>Tracheophyta</taxon>
        <taxon>Spermatophyta</taxon>
        <taxon>Magnoliopsida</taxon>
        <taxon>Liliopsida</taxon>
        <taxon>Poales</taxon>
        <taxon>Poaceae</taxon>
        <taxon>BOP clade</taxon>
        <taxon>Oryzoideae</taxon>
        <taxon>Oryzeae</taxon>
        <taxon>Oryzinae</taxon>
        <taxon>Oryza</taxon>
    </lineage>
</organism>
<sequence length="230" mass="24805">EKRSVGKLSPARGRRAAAAEGVPEDGPVAARLAPAEQGALPGGVPARGDDAVADAEQRGAEEDEGDAEGDPRRDVHLRHRLEVVERREEPHPDGQRRPHRHPHPPHHPVRHHLRDRRVPLVLLVVVVFIFLLVLLLRGPRGLPLPPAAAAPPALPPGTADGDDLGLRVVTRGALVPAGAGEERGARGGVGGDRRKVQAEGRRGSAGERRWSERQLHGESHVTRERRASYL</sequence>
<feature type="compositionally biased region" description="Basic residues" evidence="1">
    <location>
        <begin position="97"/>
        <end position="110"/>
    </location>
</feature>
<evidence type="ECO:0000256" key="1">
    <source>
        <dbReference type="SAM" id="MobiDB-lite"/>
    </source>
</evidence>
<evidence type="ECO:0000256" key="2">
    <source>
        <dbReference type="SAM" id="Phobius"/>
    </source>
</evidence>
<feature type="region of interest" description="Disordered" evidence="1">
    <location>
        <begin position="1"/>
        <end position="110"/>
    </location>
</feature>
<name>J3MDM6_ORYBR</name>
<feature type="transmembrane region" description="Helical" evidence="2">
    <location>
        <begin position="118"/>
        <end position="136"/>
    </location>
</feature>
<accession>J3MDM6</accession>
<reference evidence="3" key="1">
    <citation type="journal article" date="2013" name="Nat. Commun.">
        <title>Whole-genome sequencing of Oryza brachyantha reveals mechanisms underlying Oryza genome evolution.</title>
        <authorList>
            <person name="Chen J."/>
            <person name="Huang Q."/>
            <person name="Gao D."/>
            <person name="Wang J."/>
            <person name="Lang Y."/>
            <person name="Liu T."/>
            <person name="Li B."/>
            <person name="Bai Z."/>
            <person name="Luis Goicoechea J."/>
            <person name="Liang C."/>
            <person name="Chen C."/>
            <person name="Zhang W."/>
            <person name="Sun S."/>
            <person name="Liao Y."/>
            <person name="Zhang X."/>
            <person name="Yang L."/>
            <person name="Song C."/>
            <person name="Wang M."/>
            <person name="Shi J."/>
            <person name="Liu G."/>
            <person name="Liu J."/>
            <person name="Zhou H."/>
            <person name="Zhou W."/>
            <person name="Yu Q."/>
            <person name="An N."/>
            <person name="Chen Y."/>
            <person name="Cai Q."/>
            <person name="Wang B."/>
            <person name="Liu B."/>
            <person name="Min J."/>
            <person name="Huang Y."/>
            <person name="Wu H."/>
            <person name="Li Z."/>
            <person name="Zhang Y."/>
            <person name="Yin Y."/>
            <person name="Song W."/>
            <person name="Jiang J."/>
            <person name="Jackson S.A."/>
            <person name="Wing R.A."/>
            <person name="Wang J."/>
            <person name="Chen M."/>
        </authorList>
    </citation>
    <scope>NUCLEOTIDE SEQUENCE [LARGE SCALE GENOMIC DNA]</scope>
    <source>
        <strain evidence="3">cv. IRGC 101232</strain>
    </source>
</reference>
<reference evidence="3" key="2">
    <citation type="submission" date="2013-04" db="UniProtKB">
        <authorList>
            <consortium name="EnsemblPlants"/>
        </authorList>
    </citation>
    <scope>IDENTIFICATION</scope>
</reference>
<dbReference type="HOGENOM" id="CLU_1207481_0_0_1"/>
<dbReference type="Gramene" id="OB06G21200.1">
    <property type="protein sequence ID" value="OB06G21200.1"/>
    <property type="gene ID" value="OB06G21200"/>
</dbReference>
<dbReference type="OMA" id="HHPVRHH"/>
<feature type="compositionally biased region" description="Basic and acidic residues" evidence="1">
    <location>
        <begin position="69"/>
        <end position="96"/>
    </location>
</feature>
<evidence type="ECO:0000313" key="4">
    <source>
        <dbReference type="Proteomes" id="UP000006038"/>
    </source>
</evidence>
<keyword evidence="2" id="KW-0812">Transmembrane</keyword>
<keyword evidence="2" id="KW-0472">Membrane</keyword>
<feature type="region of interest" description="Disordered" evidence="1">
    <location>
        <begin position="177"/>
        <end position="230"/>
    </location>
</feature>
<keyword evidence="4" id="KW-1185">Reference proteome</keyword>
<feature type="compositionally biased region" description="Basic and acidic residues" evidence="1">
    <location>
        <begin position="47"/>
        <end position="60"/>
    </location>
</feature>
<protein>
    <submittedName>
        <fullName evidence="3">Uncharacterized protein</fullName>
    </submittedName>
</protein>